<dbReference type="RefSeq" id="WP_273133430.1">
    <property type="nucleotide sequence ID" value="NZ_VMRX01000020.1"/>
</dbReference>
<dbReference type="EMBL" id="VMRX01000020">
    <property type="protein sequence ID" value="TVT33643.1"/>
    <property type="molecule type" value="Genomic_DNA"/>
</dbReference>
<dbReference type="GO" id="GO:0005886">
    <property type="term" value="C:plasma membrane"/>
    <property type="evidence" value="ECO:0007669"/>
    <property type="project" value="UniProtKB-SubCell"/>
</dbReference>
<gene>
    <name evidence="11" type="ORF">FHK81_08685</name>
</gene>
<keyword evidence="3" id="KW-1003">Cell membrane</keyword>
<feature type="transmembrane region" description="Helical" evidence="9">
    <location>
        <begin position="91"/>
        <end position="117"/>
    </location>
</feature>
<evidence type="ECO:0000256" key="2">
    <source>
        <dbReference type="ARBA" id="ARBA00022448"/>
    </source>
</evidence>
<dbReference type="InterPro" id="IPR055348">
    <property type="entry name" value="DctQ"/>
</dbReference>
<keyword evidence="4 9" id="KW-0997">Cell inner membrane</keyword>
<dbReference type="PANTHER" id="PTHR35011">
    <property type="entry name" value="2,3-DIKETO-L-GULONATE TRAP TRANSPORTER SMALL PERMEASE PROTEIN YIAM"/>
    <property type="match status" value="1"/>
</dbReference>
<comment type="similarity">
    <text evidence="8 9">Belongs to the TRAP transporter small permease family.</text>
</comment>
<comment type="caution">
    <text evidence="11">The sequence shown here is derived from an EMBL/GenBank/DDBJ whole genome shotgun (WGS) entry which is preliminary data.</text>
</comment>
<evidence type="ECO:0000313" key="12">
    <source>
        <dbReference type="Proteomes" id="UP000319142"/>
    </source>
</evidence>
<dbReference type="GO" id="GO:0022857">
    <property type="term" value="F:transmembrane transporter activity"/>
    <property type="evidence" value="ECO:0007669"/>
    <property type="project" value="UniProtKB-UniRule"/>
</dbReference>
<keyword evidence="7 9" id="KW-0472">Membrane</keyword>
<keyword evidence="6 9" id="KW-1133">Transmembrane helix</keyword>
<dbReference type="PANTHER" id="PTHR35011:SF4">
    <property type="entry name" value="SLL1102 PROTEIN"/>
    <property type="match status" value="1"/>
</dbReference>
<dbReference type="InterPro" id="IPR007387">
    <property type="entry name" value="TRAP_DctQ"/>
</dbReference>
<feature type="transmembrane region" description="Helical" evidence="9">
    <location>
        <begin position="55"/>
        <end position="70"/>
    </location>
</feature>
<feature type="domain" description="Tripartite ATP-independent periplasmic transporters DctQ component" evidence="10">
    <location>
        <begin position="29"/>
        <end position="158"/>
    </location>
</feature>
<evidence type="ECO:0000256" key="6">
    <source>
        <dbReference type="ARBA" id="ARBA00022989"/>
    </source>
</evidence>
<evidence type="ECO:0000256" key="7">
    <source>
        <dbReference type="ARBA" id="ARBA00023136"/>
    </source>
</evidence>
<organism evidence="11 12">
    <name type="scientific">Marinobacter vinifirmus</name>
    <dbReference type="NCBI Taxonomy" id="355591"/>
    <lineage>
        <taxon>Bacteria</taxon>
        <taxon>Pseudomonadati</taxon>
        <taxon>Pseudomonadota</taxon>
        <taxon>Gammaproteobacteria</taxon>
        <taxon>Pseudomonadales</taxon>
        <taxon>Marinobacteraceae</taxon>
        <taxon>Marinobacter</taxon>
    </lineage>
</organism>
<evidence type="ECO:0000256" key="4">
    <source>
        <dbReference type="ARBA" id="ARBA00022519"/>
    </source>
</evidence>
<keyword evidence="5 9" id="KW-0812">Transmembrane</keyword>
<evidence type="ECO:0000256" key="9">
    <source>
        <dbReference type="RuleBase" id="RU369079"/>
    </source>
</evidence>
<evidence type="ECO:0000256" key="1">
    <source>
        <dbReference type="ARBA" id="ARBA00004429"/>
    </source>
</evidence>
<keyword evidence="2 9" id="KW-0813">Transport</keyword>
<comment type="subunit">
    <text evidence="9">The complex comprises the extracytoplasmic solute receptor protein and the two transmembrane proteins.</text>
</comment>
<dbReference type="Proteomes" id="UP000319142">
    <property type="component" value="Unassembled WGS sequence"/>
</dbReference>
<dbReference type="AlphaFoldDB" id="A0A558BAV1"/>
<evidence type="ECO:0000256" key="5">
    <source>
        <dbReference type="ARBA" id="ARBA00022692"/>
    </source>
</evidence>
<dbReference type="Pfam" id="PF04290">
    <property type="entry name" value="DctQ"/>
    <property type="match status" value="1"/>
</dbReference>
<accession>A0A558BAV1</accession>
<evidence type="ECO:0000256" key="8">
    <source>
        <dbReference type="ARBA" id="ARBA00038436"/>
    </source>
</evidence>
<comment type="function">
    <text evidence="9">Part of the tripartite ATP-independent periplasmic (TRAP) transport system.</text>
</comment>
<evidence type="ECO:0000313" key="11">
    <source>
        <dbReference type="EMBL" id="TVT33643.1"/>
    </source>
</evidence>
<protein>
    <recommendedName>
        <fullName evidence="9">TRAP transporter small permease protein</fullName>
    </recommendedName>
</protein>
<evidence type="ECO:0000256" key="3">
    <source>
        <dbReference type="ARBA" id="ARBA00022475"/>
    </source>
</evidence>
<proteinExistence type="inferred from homology"/>
<sequence length="181" mass="20328">MRWIIKLDEGLAWVSKVCGWVACIAMILMAANVFYDVLTRYVFNDVSIAMQEMEWHLYSVVFLLGIPYALRTDSHVRVDVFYTNWSQKRKAWVNLIGALIFVIPFAYLIGFYGYSFAQDAYQMGEGSGDPGGLPHRWIIKAVIPFSAVFMATAGLNMATYALRVMAGDKEYEGEHSAGGLA</sequence>
<feature type="transmembrane region" description="Helical" evidence="9">
    <location>
        <begin position="12"/>
        <end position="35"/>
    </location>
</feature>
<comment type="subcellular location">
    <subcellularLocation>
        <location evidence="1 9">Cell inner membrane</location>
        <topology evidence="1 9">Multi-pass membrane protein</topology>
    </subcellularLocation>
</comment>
<name>A0A558BAV1_9GAMM</name>
<reference evidence="11 12" key="1">
    <citation type="submission" date="2019-07" db="EMBL/GenBank/DDBJ databases">
        <title>The pathways for chlorine oxyanion respiration interact through the shared metabolite chlorate.</title>
        <authorList>
            <person name="Barnum T.P."/>
            <person name="Cheng Y."/>
            <person name="Hill K.A."/>
            <person name="Lucas L.N."/>
            <person name="Carlson H.K."/>
            <person name="Coates J.D."/>
        </authorList>
    </citation>
    <scope>NUCLEOTIDE SEQUENCE [LARGE SCALE GENOMIC DNA]</scope>
    <source>
        <strain evidence="11">UCB</strain>
    </source>
</reference>
<evidence type="ECO:0000259" key="10">
    <source>
        <dbReference type="Pfam" id="PF04290"/>
    </source>
</evidence>
<feature type="transmembrane region" description="Helical" evidence="9">
    <location>
        <begin position="137"/>
        <end position="162"/>
    </location>
</feature>